<dbReference type="InParanoid" id="A0A1I4HJZ4"/>
<evidence type="ECO:0000313" key="6">
    <source>
        <dbReference type="Proteomes" id="UP000199152"/>
    </source>
</evidence>
<dbReference type="EMBL" id="FOSW01000011">
    <property type="protein sequence ID" value="SFL42638.1"/>
    <property type="molecule type" value="Genomic_DNA"/>
</dbReference>
<feature type="domain" description="Carboxyltransferase" evidence="4">
    <location>
        <begin position="30"/>
        <end position="288"/>
    </location>
</feature>
<dbReference type="SUPFAM" id="SSF50891">
    <property type="entry name" value="Cyclophilin-like"/>
    <property type="match status" value="1"/>
</dbReference>
<dbReference type="GO" id="GO:0005524">
    <property type="term" value="F:ATP binding"/>
    <property type="evidence" value="ECO:0007669"/>
    <property type="project" value="UniProtKB-KW"/>
</dbReference>
<keyword evidence="3" id="KW-0067">ATP-binding</keyword>
<dbReference type="SMART" id="SM00797">
    <property type="entry name" value="AHS2"/>
    <property type="match status" value="1"/>
</dbReference>
<dbReference type="PANTHER" id="PTHR43309:SF3">
    <property type="entry name" value="5-OXOPROLINASE SUBUNIT C"/>
    <property type="match status" value="1"/>
</dbReference>
<dbReference type="RefSeq" id="WP_218146306.1">
    <property type="nucleotide sequence ID" value="NZ_FOSW01000011.1"/>
</dbReference>
<dbReference type="Gene3D" id="2.40.100.10">
    <property type="entry name" value="Cyclophilin-like"/>
    <property type="match status" value="1"/>
</dbReference>
<organism evidence="5 6">
    <name type="scientific">Geodermatophilus ruber</name>
    <dbReference type="NCBI Taxonomy" id="504800"/>
    <lineage>
        <taxon>Bacteria</taxon>
        <taxon>Bacillati</taxon>
        <taxon>Actinomycetota</taxon>
        <taxon>Actinomycetes</taxon>
        <taxon>Geodermatophilales</taxon>
        <taxon>Geodermatophilaceae</taxon>
        <taxon>Geodermatophilus</taxon>
    </lineage>
</organism>
<dbReference type="Proteomes" id="UP000199152">
    <property type="component" value="Unassembled WGS sequence"/>
</dbReference>
<dbReference type="InterPro" id="IPR003778">
    <property type="entry name" value="CT_A_B"/>
</dbReference>
<evidence type="ECO:0000256" key="2">
    <source>
        <dbReference type="ARBA" id="ARBA00022801"/>
    </source>
</evidence>
<sequence length="289" mass="29077">MTAPVSRTLTVLATGPLTTVQDAGRPGQGALGIGRSGACDRAAARLANRLVGNDPDAAVLEVTLGGLAVRAGADLVVATTGARCPDSRAHNAPVWLPAGAELRLGLPASGLRSYLAVRGGIAVEPVLGSRATDLLSGLGPPVVSAGDVLPVGGPAAPMPGVDLAPVPDPPGGEVAVRVLPGPRADWFAEDAAAALTGSAWTVTGESNRIGLRLAGPALARTREGELASEGMVRGALQVPPSGQPVLFLADAPVTGGYPVIAYVDDDDVDRCGQLRPGQTLRFRGTVRGR</sequence>
<reference evidence="5 6" key="1">
    <citation type="submission" date="2016-10" db="EMBL/GenBank/DDBJ databases">
        <authorList>
            <person name="de Groot N.N."/>
        </authorList>
    </citation>
    <scope>NUCLEOTIDE SEQUENCE [LARGE SCALE GENOMIC DNA]</scope>
    <source>
        <strain evidence="5 6">DSM 45317</strain>
    </source>
</reference>
<dbReference type="FunCoup" id="A0A1I4HJZ4">
    <property type="interactions" value="3"/>
</dbReference>
<gene>
    <name evidence="5" type="ORF">SAMN04488085_1119</name>
</gene>
<dbReference type="GO" id="GO:0016787">
    <property type="term" value="F:hydrolase activity"/>
    <property type="evidence" value="ECO:0007669"/>
    <property type="project" value="UniProtKB-KW"/>
</dbReference>
<dbReference type="InterPro" id="IPR052708">
    <property type="entry name" value="PxpC"/>
</dbReference>
<protein>
    <submittedName>
        <fullName evidence="5">Biotin-dependent carboxylase uncharacterized domain-containing protein</fullName>
    </submittedName>
</protein>
<name>A0A1I4HJZ4_9ACTN</name>
<keyword evidence="2" id="KW-0378">Hydrolase</keyword>
<evidence type="ECO:0000256" key="1">
    <source>
        <dbReference type="ARBA" id="ARBA00022741"/>
    </source>
</evidence>
<dbReference type="PANTHER" id="PTHR43309">
    <property type="entry name" value="5-OXOPROLINASE SUBUNIT C"/>
    <property type="match status" value="1"/>
</dbReference>
<dbReference type="Pfam" id="PF02626">
    <property type="entry name" value="CT_A_B"/>
    <property type="match status" value="1"/>
</dbReference>
<dbReference type="InterPro" id="IPR029000">
    <property type="entry name" value="Cyclophilin-like_dom_sf"/>
</dbReference>
<dbReference type="NCBIfam" id="TIGR00724">
    <property type="entry name" value="urea_amlyse_rel"/>
    <property type="match status" value="1"/>
</dbReference>
<keyword evidence="6" id="KW-1185">Reference proteome</keyword>
<dbReference type="STRING" id="504800.SAMN04488085_1119"/>
<proteinExistence type="predicted"/>
<dbReference type="AlphaFoldDB" id="A0A1I4HJZ4"/>
<evidence type="ECO:0000259" key="4">
    <source>
        <dbReference type="SMART" id="SM00797"/>
    </source>
</evidence>
<evidence type="ECO:0000256" key="3">
    <source>
        <dbReference type="ARBA" id="ARBA00022840"/>
    </source>
</evidence>
<evidence type="ECO:0000313" key="5">
    <source>
        <dbReference type="EMBL" id="SFL42638.1"/>
    </source>
</evidence>
<accession>A0A1I4HJZ4</accession>
<keyword evidence="1" id="KW-0547">Nucleotide-binding</keyword>